<reference evidence="4 5" key="1">
    <citation type="journal article" date="2013" name="Genome Announc.">
        <title>Genome sequences for three denitrifying bacterial strains isolated from a uranium- and nitrate-contaminated subsurface environment.</title>
        <authorList>
            <person name="Venkatramanan R."/>
            <person name="Prakash O."/>
            <person name="Woyke T."/>
            <person name="Chain P."/>
            <person name="Goodwin L.A."/>
            <person name="Watson D."/>
            <person name="Brooks S."/>
            <person name="Kostka J.E."/>
            <person name="Green S.J."/>
        </authorList>
    </citation>
    <scope>NUCLEOTIDE SEQUENCE [LARGE SCALE GENOMIC DNA]</scope>
    <source>
        <strain evidence="4 5">1NES1</strain>
    </source>
</reference>
<evidence type="ECO:0000259" key="3">
    <source>
        <dbReference type="Pfam" id="PF14067"/>
    </source>
</evidence>
<evidence type="ECO:0000256" key="2">
    <source>
        <dbReference type="SAM" id="Phobius"/>
    </source>
</evidence>
<dbReference type="AlphaFoldDB" id="N0BBX8"/>
<accession>N0BBX8</accession>
<feature type="transmembrane region" description="Helical" evidence="2">
    <location>
        <begin position="7"/>
        <end position="25"/>
    </location>
</feature>
<sequence length="292" mass="32463">MRTIVRLIQRLMIIALGVFSIWLIVDVFKFVDHRAPPILALSLTYAIAAYVILPRAVRAGLKILQRNHVPRFTVTGDGLPGDTINLALVGTLDQLRGAFAKAGWIEAEPLTLASSWHMARAFVLNRPYPAAPFSTLYLFGRGQDIGFQRAIGDSPRKRHHVRFWAQNDASAHANTNARDAQLNAAGEQDHQRVLWVGAGTRDTGFSLTWLTFQLTHATDSDTNAERDFVINELTRCGSIRHATFFKPGDNLERVNHYITDGEIAVAELAITSSNPREHRPQQATDGPPVDQK</sequence>
<name>N0BBX8_9HYPH</name>
<keyword evidence="2" id="KW-0812">Transmembrane</keyword>
<keyword evidence="2" id="KW-1133">Transmembrane helix</keyword>
<dbReference type="InterPro" id="IPR025902">
    <property type="entry name" value="LssY-like-C_dom"/>
</dbReference>
<proteinExistence type="predicted"/>
<dbReference type="OrthoDB" id="3725455at2"/>
<keyword evidence="5" id="KW-1185">Reference proteome</keyword>
<evidence type="ECO:0000256" key="1">
    <source>
        <dbReference type="SAM" id="MobiDB-lite"/>
    </source>
</evidence>
<dbReference type="eggNOG" id="COG0671">
    <property type="taxonomic scope" value="Bacteria"/>
</dbReference>
<feature type="domain" description="LssY-like C-terminal" evidence="3">
    <location>
        <begin position="67"/>
        <end position="262"/>
    </location>
</feature>
<dbReference type="EMBL" id="CP005587">
    <property type="protein sequence ID" value="AGK57635.1"/>
    <property type="molecule type" value="Genomic_DNA"/>
</dbReference>
<dbReference type="RefSeq" id="WP_015597670.1">
    <property type="nucleotide sequence ID" value="NC_021172.1"/>
</dbReference>
<feature type="region of interest" description="Disordered" evidence="1">
    <location>
        <begin position="272"/>
        <end position="292"/>
    </location>
</feature>
<dbReference type="KEGG" id="hdt:HYPDE_29803"/>
<organism evidence="4 5">
    <name type="scientific">Hyphomicrobium denitrificans 1NES1</name>
    <dbReference type="NCBI Taxonomy" id="670307"/>
    <lineage>
        <taxon>Bacteria</taxon>
        <taxon>Pseudomonadati</taxon>
        <taxon>Pseudomonadota</taxon>
        <taxon>Alphaproteobacteria</taxon>
        <taxon>Hyphomicrobiales</taxon>
        <taxon>Hyphomicrobiaceae</taxon>
        <taxon>Hyphomicrobium</taxon>
    </lineage>
</organism>
<feature type="transmembrane region" description="Helical" evidence="2">
    <location>
        <begin position="37"/>
        <end position="57"/>
    </location>
</feature>
<gene>
    <name evidence="4" type="ORF">HYPDE_29803</name>
</gene>
<evidence type="ECO:0000313" key="4">
    <source>
        <dbReference type="EMBL" id="AGK57635.1"/>
    </source>
</evidence>
<dbReference type="HOGENOM" id="CLU_077952_0_0_5"/>
<keyword evidence="2" id="KW-0472">Membrane</keyword>
<dbReference type="STRING" id="670307.HYPDE_29803"/>
<protein>
    <recommendedName>
        <fullName evidence="3">LssY-like C-terminal domain-containing protein</fullName>
    </recommendedName>
</protein>
<evidence type="ECO:0000313" key="5">
    <source>
        <dbReference type="Proteomes" id="UP000005952"/>
    </source>
</evidence>
<dbReference type="Pfam" id="PF14067">
    <property type="entry name" value="LssY_C"/>
    <property type="match status" value="1"/>
</dbReference>
<dbReference type="Proteomes" id="UP000005952">
    <property type="component" value="Chromosome"/>
</dbReference>